<keyword evidence="5" id="KW-0411">Iron-sulfur</keyword>
<dbReference type="InterPro" id="IPR029063">
    <property type="entry name" value="SAM-dependent_MTases_sf"/>
</dbReference>
<feature type="binding site" evidence="6">
    <location>
        <position position="362"/>
    </location>
    <ligand>
        <name>S-adenosyl-L-methionine</name>
        <dbReference type="ChEBI" id="CHEBI:59789"/>
    </ligand>
</feature>
<dbReference type="GO" id="GO:0070041">
    <property type="term" value="F:rRNA (uridine-C5-)-methyltransferase activity"/>
    <property type="evidence" value="ECO:0007669"/>
    <property type="project" value="TreeGrafter"/>
</dbReference>
<feature type="binding site" evidence="6">
    <location>
        <position position="294"/>
    </location>
    <ligand>
        <name>S-adenosyl-L-methionine</name>
        <dbReference type="ChEBI" id="CHEBI:59789"/>
    </ligand>
</feature>
<name>A0A8I1KIP0_9HYPH</name>
<gene>
    <name evidence="7" type="ORF">JDN41_04675</name>
</gene>
<feature type="binding site" evidence="6">
    <location>
        <position position="314"/>
    </location>
    <ligand>
        <name>S-adenosyl-L-methionine</name>
        <dbReference type="ChEBI" id="CHEBI:59789"/>
    </ligand>
</feature>
<dbReference type="Pfam" id="PF05958">
    <property type="entry name" value="tRNA_U5-meth_tr"/>
    <property type="match status" value="1"/>
</dbReference>
<evidence type="ECO:0000256" key="5">
    <source>
        <dbReference type="ARBA" id="ARBA00023014"/>
    </source>
</evidence>
<sequence>MKKHSSQPRASDSPPEGLETLTLGINAMGAQGDGVARVGDAAVHIPFTLAGEIVQADVAGAKGRLIAVDASSPERVEPVCRHFGVCGGCALQHWAATPYDAWKAGLVEAALAQARVRAPAVETLKTYPVASRRRAAFTARKDEGALRLGFNAARSHDLVDIEECPILLPRLAAALPHLRAGLKGAMADRGEAKIQVTAADNGLDVAIAGPRLASSARHALESELQAADAIRASWNGEALFINGVPRVGFGGARVSLPGGAFLQAVEACERDMAAFTVEALDAAGAGKGPVCDLFAGLGAFTFPVAARASVTAYEDNAAAVAALSAAAKETKGLKPVKAIRRDLFRSPLGFQELNAFAAAVVDPPREGAEAQARALAQSKIPAAVMLSCNPATFARDAAILAEGGFELTRLAAFDQFRYSAHVEVAALFRRPRTKKGRLSPALC</sequence>
<keyword evidence="1" id="KW-0408">Iron</keyword>
<dbReference type="PANTHER" id="PTHR11061:SF49">
    <property type="entry name" value="23S RRNA (URACIL(1939)-C(5))-METHYLTRANSFERASE RLMD"/>
    <property type="match status" value="1"/>
</dbReference>
<keyword evidence="3 6" id="KW-0808">Transferase</keyword>
<dbReference type="Gene3D" id="3.40.50.150">
    <property type="entry name" value="Vaccinia Virus protein VP39"/>
    <property type="match status" value="1"/>
</dbReference>
<evidence type="ECO:0000256" key="6">
    <source>
        <dbReference type="PROSITE-ProRule" id="PRU01024"/>
    </source>
</evidence>
<evidence type="ECO:0000256" key="3">
    <source>
        <dbReference type="ARBA" id="ARBA00022679"/>
    </source>
</evidence>
<evidence type="ECO:0000313" key="8">
    <source>
        <dbReference type="Proteomes" id="UP000623250"/>
    </source>
</evidence>
<comment type="similarity">
    <text evidence="6">Belongs to the class I-like SAM-binding methyltransferase superfamily. RNA M5U methyltransferase family.</text>
</comment>
<protein>
    <submittedName>
        <fullName evidence="7">Class I SAM-dependent RNA methyltransferase</fullName>
    </submittedName>
</protein>
<dbReference type="GO" id="GO:0051539">
    <property type="term" value="F:4 iron, 4 sulfur cluster binding"/>
    <property type="evidence" value="ECO:0007669"/>
    <property type="project" value="UniProtKB-KW"/>
</dbReference>
<comment type="caution">
    <text evidence="7">The sequence shown here is derived from an EMBL/GenBank/DDBJ whole genome shotgun (WGS) entry which is preliminary data.</text>
</comment>
<keyword evidence="4 6" id="KW-0949">S-adenosyl-L-methionine</keyword>
<reference evidence="7 8" key="1">
    <citation type="submission" date="2020-12" db="EMBL/GenBank/DDBJ databases">
        <title>Revised draft genomes of Rhodomicrobium vannielii ATCC 17100 and Rhodomicrobium udaipurense JA643.</title>
        <authorList>
            <person name="Conners E.M."/>
            <person name="Davenport E.J."/>
            <person name="Bose A."/>
        </authorList>
    </citation>
    <scope>NUCLEOTIDE SEQUENCE [LARGE SCALE GENOMIC DNA]</scope>
    <source>
        <strain evidence="7 8">JA643</strain>
    </source>
</reference>
<dbReference type="InterPro" id="IPR010280">
    <property type="entry name" value="U5_MeTrfase_fam"/>
</dbReference>
<feature type="binding site" evidence="6">
    <location>
        <position position="263"/>
    </location>
    <ligand>
        <name>S-adenosyl-L-methionine</name>
        <dbReference type="ChEBI" id="CHEBI:59789"/>
    </ligand>
</feature>
<keyword evidence="2 6" id="KW-0489">Methyltransferase</keyword>
<evidence type="ECO:0000256" key="4">
    <source>
        <dbReference type="ARBA" id="ARBA00022691"/>
    </source>
</evidence>
<evidence type="ECO:0000256" key="2">
    <source>
        <dbReference type="ARBA" id="ARBA00022603"/>
    </source>
</evidence>
<dbReference type="GO" id="GO:0070475">
    <property type="term" value="P:rRNA base methylation"/>
    <property type="evidence" value="ECO:0007669"/>
    <property type="project" value="TreeGrafter"/>
</dbReference>
<dbReference type="AlphaFoldDB" id="A0A8I1KIP0"/>
<dbReference type="InterPro" id="IPR012340">
    <property type="entry name" value="NA-bd_OB-fold"/>
</dbReference>
<organism evidence="7 8">
    <name type="scientific">Rhodomicrobium udaipurense</name>
    <dbReference type="NCBI Taxonomy" id="1202716"/>
    <lineage>
        <taxon>Bacteria</taxon>
        <taxon>Pseudomonadati</taxon>
        <taxon>Pseudomonadota</taxon>
        <taxon>Alphaproteobacteria</taxon>
        <taxon>Hyphomicrobiales</taxon>
        <taxon>Hyphomicrobiaceae</taxon>
        <taxon>Rhodomicrobium</taxon>
    </lineage>
</organism>
<keyword evidence="1" id="KW-0004">4Fe-4S</keyword>
<dbReference type="Gene3D" id="2.40.50.140">
    <property type="entry name" value="Nucleic acid-binding proteins"/>
    <property type="match status" value="1"/>
</dbReference>
<dbReference type="EMBL" id="JAEMUK010000008">
    <property type="protein sequence ID" value="MBJ7542847.1"/>
    <property type="molecule type" value="Genomic_DNA"/>
</dbReference>
<feature type="active site" description="Nucleophile" evidence="6">
    <location>
        <position position="388"/>
    </location>
</feature>
<dbReference type="SUPFAM" id="SSF50249">
    <property type="entry name" value="Nucleic acid-binding proteins"/>
    <property type="match status" value="1"/>
</dbReference>
<keyword evidence="1" id="KW-0479">Metal-binding</keyword>
<dbReference type="PROSITE" id="PS51687">
    <property type="entry name" value="SAM_MT_RNA_M5U"/>
    <property type="match status" value="1"/>
</dbReference>
<evidence type="ECO:0000313" key="7">
    <source>
        <dbReference type="EMBL" id="MBJ7542847.1"/>
    </source>
</evidence>
<dbReference type="RefSeq" id="WP_052036948.1">
    <property type="nucleotide sequence ID" value="NZ_JAEMUK010000008.1"/>
</dbReference>
<dbReference type="PANTHER" id="PTHR11061">
    <property type="entry name" value="RNA M5U METHYLTRANSFERASE"/>
    <property type="match status" value="1"/>
</dbReference>
<dbReference type="Proteomes" id="UP000623250">
    <property type="component" value="Unassembled WGS sequence"/>
</dbReference>
<accession>A0A8I1KIP0</accession>
<keyword evidence="8" id="KW-1185">Reference proteome</keyword>
<evidence type="ECO:0000256" key="1">
    <source>
        <dbReference type="ARBA" id="ARBA00022485"/>
    </source>
</evidence>
<dbReference type="SUPFAM" id="SSF53335">
    <property type="entry name" value="S-adenosyl-L-methionine-dependent methyltransferases"/>
    <property type="match status" value="1"/>
</dbReference>
<proteinExistence type="inferred from homology"/>
<dbReference type="Gene3D" id="2.40.50.1070">
    <property type="match status" value="1"/>
</dbReference>